<keyword evidence="2" id="KW-0479">Metal-binding</keyword>
<accession>A0A7X0F9E3</accession>
<name>A0A7X0F9E3_9HYPH</name>
<dbReference type="Proteomes" id="UP000536262">
    <property type="component" value="Unassembled WGS sequence"/>
</dbReference>
<organism evidence="7 8">
    <name type="scientific">Aminobacter aganoensis</name>
    <dbReference type="NCBI Taxonomy" id="83264"/>
    <lineage>
        <taxon>Bacteria</taxon>
        <taxon>Pseudomonadati</taxon>
        <taxon>Pseudomonadota</taxon>
        <taxon>Alphaproteobacteria</taxon>
        <taxon>Hyphomicrobiales</taxon>
        <taxon>Phyllobacteriaceae</taxon>
        <taxon>Aminobacter</taxon>
    </lineage>
</organism>
<evidence type="ECO:0000256" key="4">
    <source>
        <dbReference type="ARBA" id="ARBA00022833"/>
    </source>
</evidence>
<dbReference type="Pfam" id="PF22039">
    <property type="entry name" value="HUTI_composite_bact"/>
    <property type="match status" value="1"/>
</dbReference>
<dbReference type="EMBL" id="JACHOU010000008">
    <property type="protein sequence ID" value="MBB6355505.1"/>
    <property type="molecule type" value="Genomic_DNA"/>
</dbReference>
<protein>
    <submittedName>
        <fullName evidence="7">Cytosine/adenosine deaminase-related metal-dependent hydrolase</fullName>
    </submittedName>
</protein>
<gene>
    <name evidence="7" type="ORF">GGR00_003309</name>
</gene>
<dbReference type="InterPro" id="IPR011059">
    <property type="entry name" value="Metal-dep_hydrolase_composite"/>
</dbReference>
<reference evidence="7 8" key="1">
    <citation type="submission" date="2020-08" db="EMBL/GenBank/DDBJ databases">
        <title>Genomic Encyclopedia of Type Strains, Phase IV (KMG-IV): sequencing the most valuable type-strain genomes for metagenomic binning, comparative biology and taxonomic classification.</title>
        <authorList>
            <person name="Goeker M."/>
        </authorList>
    </citation>
    <scope>NUCLEOTIDE SEQUENCE [LARGE SCALE GENOMIC DNA]</scope>
    <source>
        <strain evidence="7 8">DSM 7051</strain>
    </source>
</reference>
<dbReference type="RefSeq" id="WP_055974867.1">
    <property type="nucleotide sequence ID" value="NZ_BAABEG010000001.1"/>
</dbReference>
<evidence type="ECO:0000256" key="3">
    <source>
        <dbReference type="ARBA" id="ARBA00022801"/>
    </source>
</evidence>
<dbReference type="InterPro" id="IPR006680">
    <property type="entry name" value="Amidohydro-rel"/>
</dbReference>
<evidence type="ECO:0000313" key="8">
    <source>
        <dbReference type="Proteomes" id="UP000536262"/>
    </source>
</evidence>
<keyword evidence="8" id="KW-1185">Reference proteome</keyword>
<dbReference type="SUPFAM" id="SSF51338">
    <property type="entry name" value="Composite domain of metallo-dependent hydrolases"/>
    <property type="match status" value="1"/>
</dbReference>
<dbReference type="InterPro" id="IPR050287">
    <property type="entry name" value="MTA/SAH_deaminase"/>
</dbReference>
<comment type="similarity">
    <text evidence="1">Belongs to the metallo-dependent hydrolases superfamily. ATZ/TRZ family.</text>
</comment>
<dbReference type="SUPFAM" id="SSF51556">
    <property type="entry name" value="Metallo-dependent hydrolases"/>
    <property type="match status" value="1"/>
</dbReference>
<evidence type="ECO:0000313" key="7">
    <source>
        <dbReference type="EMBL" id="MBB6355505.1"/>
    </source>
</evidence>
<dbReference type="InterPro" id="IPR054418">
    <property type="entry name" value="MQNX/HUTI_composite_N"/>
</dbReference>
<dbReference type="PANTHER" id="PTHR43794">
    <property type="entry name" value="AMINOHYDROLASE SSNA-RELATED"/>
    <property type="match status" value="1"/>
</dbReference>
<evidence type="ECO:0000256" key="1">
    <source>
        <dbReference type="ARBA" id="ARBA00006745"/>
    </source>
</evidence>
<keyword evidence="4" id="KW-0862">Zinc</keyword>
<feature type="domain" description="Amidohydrolase-related" evidence="5">
    <location>
        <begin position="59"/>
        <end position="430"/>
    </location>
</feature>
<evidence type="ECO:0000259" key="6">
    <source>
        <dbReference type="Pfam" id="PF22039"/>
    </source>
</evidence>
<dbReference type="GO" id="GO:0046872">
    <property type="term" value="F:metal ion binding"/>
    <property type="evidence" value="ECO:0007669"/>
    <property type="project" value="UniProtKB-KW"/>
</dbReference>
<evidence type="ECO:0000259" key="5">
    <source>
        <dbReference type="Pfam" id="PF01979"/>
    </source>
</evidence>
<dbReference type="AlphaFoldDB" id="A0A7X0F9E3"/>
<keyword evidence="3 7" id="KW-0378">Hydrolase</keyword>
<feature type="domain" description="Aminodeoxyfutalosine deaminase/Imidazolonepropionase-like composite" evidence="6">
    <location>
        <begin position="24"/>
        <end position="46"/>
    </location>
</feature>
<proteinExistence type="inferred from homology"/>
<sequence length="490" mass="53921">MTDLLLLHGTVIAVDRERRIIEDGAVAISGDRIVEVGTSADLEPKHAGKKVIDCRGKLIIPGLVDAHGHAGHSLIKTIGADSPSVWMRIVTPTYFHYTTRDFWYADGLVSGLERLRAGVTTGASIIASMPRSDDPVFGINHARAYAEVGIREILCVGPTGLPWPHPVTRWESGRPERRNIGFEEMIEGAEAVIEACNGSADGRIKVYLTPFTIVPSVDPSNPTTPDKATRLTDDDRMQARRVRETARKWGVRIHSDAFAGHVRMAFQDKENALLGPDVHLQHCIGLSHEEVDILAETGTHMTHSPGGRAPILDMISKGVNVAITSDGTAPRRPFDMFQMARMAQFGQQFLHADQYLLPPGKLLEMITVDAARALGLEHEIGSLEAGKKADVTILDMRQPHLTPNWMFVHRLMYQAVGSDVDTVIVDGKILMQDRKVLTTDVRDALDFGEREARALVERAGLQAHMRDPGWGKLSRSFDEPIDLPLPPAVD</sequence>
<dbReference type="Gene3D" id="2.30.40.10">
    <property type="entry name" value="Urease, subunit C, domain 1"/>
    <property type="match status" value="1"/>
</dbReference>
<dbReference type="PANTHER" id="PTHR43794:SF11">
    <property type="entry name" value="AMIDOHYDROLASE-RELATED DOMAIN-CONTAINING PROTEIN"/>
    <property type="match status" value="1"/>
</dbReference>
<dbReference type="GO" id="GO:0016810">
    <property type="term" value="F:hydrolase activity, acting on carbon-nitrogen (but not peptide) bonds"/>
    <property type="evidence" value="ECO:0007669"/>
    <property type="project" value="InterPro"/>
</dbReference>
<dbReference type="Pfam" id="PF01979">
    <property type="entry name" value="Amidohydro_1"/>
    <property type="match status" value="1"/>
</dbReference>
<evidence type="ECO:0000256" key="2">
    <source>
        <dbReference type="ARBA" id="ARBA00022723"/>
    </source>
</evidence>
<dbReference type="InterPro" id="IPR032466">
    <property type="entry name" value="Metal_Hydrolase"/>
</dbReference>
<comment type="caution">
    <text evidence="7">The sequence shown here is derived from an EMBL/GenBank/DDBJ whole genome shotgun (WGS) entry which is preliminary data.</text>
</comment>
<dbReference type="Gene3D" id="3.20.20.140">
    <property type="entry name" value="Metal-dependent hydrolases"/>
    <property type="match status" value="1"/>
</dbReference>